<dbReference type="GO" id="GO:0008422">
    <property type="term" value="F:beta-glucosidase activity"/>
    <property type="evidence" value="ECO:0007669"/>
    <property type="project" value="TreeGrafter"/>
</dbReference>
<proteinExistence type="inferred from homology"/>
<dbReference type="InterPro" id="IPR017853">
    <property type="entry name" value="GH"/>
</dbReference>
<dbReference type="InterPro" id="IPR018120">
    <property type="entry name" value="Glyco_hydro_1_AS"/>
</dbReference>
<keyword evidence="4 9" id="KW-0378">Hydrolase</keyword>
<gene>
    <name evidence="10" type="primary">LOC114336582</name>
</gene>
<keyword evidence="6 9" id="KW-0326">Glycosidase</keyword>
<dbReference type="RefSeq" id="XP_028142751.1">
    <property type="nucleotide sequence ID" value="XM_028286950.1"/>
</dbReference>
<dbReference type="Pfam" id="PF00232">
    <property type="entry name" value="Glyco_hydro_1"/>
    <property type="match status" value="2"/>
</dbReference>
<feature type="non-terminal residue" evidence="10">
    <location>
        <position position="1"/>
    </location>
</feature>
<evidence type="ECO:0000256" key="1">
    <source>
        <dbReference type="ARBA" id="ARBA00010838"/>
    </source>
</evidence>
<dbReference type="PANTHER" id="PTHR10353">
    <property type="entry name" value="GLYCOSYL HYDROLASE"/>
    <property type="match status" value="1"/>
</dbReference>
<evidence type="ECO:0000256" key="4">
    <source>
        <dbReference type="ARBA" id="ARBA00022801"/>
    </source>
</evidence>
<evidence type="ECO:0000256" key="9">
    <source>
        <dbReference type="RuleBase" id="RU004468"/>
    </source>
</evidence>
<dbReference type="PROSITE" id="PS00653">
    <property type="entry name" value="GLYCOSYL_HYDROL_F1_2"/>
    <property type="match status" value="1"/>
</dbReference>
<protein>
    <recommendedName>
        <fullName evidence="3">beta-glucosidase</fullName>
        <ecNumber evidence="3">3.2.1.21</ecNumber>
    </recommendedName>
</protein>
<sequence length="708" mass="81330">YAKVVFENFGDDITYWLTFNEPKQTCNGGYGSLQKAPLVNSSGIGEYLCTHNVLKAHAKAWHLYDEQFRSTQKGFVGITIDTAWMEPDTDSTEDVDAAERLQQFNHGWYARPLLLGDYPEAMKKTIAERSALQGFSQSRLPEFTQDQIEYLNGTVDYLGLNYYTTVMATNAADKRIDVVSWEADAEVNTYQKEEWPTSASSWLRFHNLKKNGLSYYDFISLLQNSYNSSFATTINVSKFPKDFMFGTSTASYQIEGAWNEDGKGENIWDRVIHRVPSPVIDNSTADIACDSYHKYKEDVAMLKHLGVTHYRFSLSWSRILPTGFNNKINPLGIAYYKNLIKELRANNIEPLVTIFHWDTPQPLENLGGWTNELIVDRFVDYAKVVFENFGDDVKYWLTFNEPKQTCNGGYGNMQRAPLVDSPGIGEYLCTHNVLKAHAKTWHLYDKYFRNTQKGKVGITIDTAWLEPDTNSTRDVDAAERGQQFVHGWYIRPLTLGDYPEVMKKTIAKRTSLQGFSQSRLPQFTKDEIEYLKGTLDYLGLNYYTTFMARDSDDEKIDDISFEADAQISAYQKDEWPKSATPWLRVVPWGLRKTLNWIKNTYGDIPILITENGVSDNASSLEDDTRVNYYQQHLSSLKDAMDDGVNVFGFTAWSLMDNFEWLQGYTEHFGLYRVDFSSPNRTRTPKKSAKYFKNVIQYRCVLGNSTCDK</sequence>
<comment type="similarity">
    <text evidence="1 8">Belongs to the glycosyl hydrolase 1 family.</text>
</comment>
<dbReference type="InParanoid" id="A0A6P7G1K3"/>
<dbReference type="InterPro" id="IPR001360">
    <property type="entry name" value="Glyco_hydro_1"/>
</dbReference>
<evidence type="ECO:0000256" key="6">
    <source>
        <dbReference type="ARBA" id="ARBA00023295"/>
    </source>
</evidence>
<dbReference type="PROSITE" id="PS00572">
    <property type="entry name" value="GLYCOSYL_HYDROL_F1_1"/>
    <property type="match status" value="1"/>
</dbReference>
<feature type="active site" description="Nucleophile" evidence="7">
    <location>
        <position position="610"/>
    </location>
</feature>
<evidence type="ECO:0000313" key="10">
    <source>
        <dbReference type="RefSeq" id="XP_028142751.1"/>
    </source>
</evidence>
<dbReference type="EC" id="3.2.1.21" evidence="3"/>
<dbReference type="Gene3D" id="3.20.20.80">
    <property type="entry name" value="Glycosidases"/>
    <property type="match status" value="2"/>
</dbReference>
<evidence type="ECO:0000256" key="7">
    <source>
        <dbReference type="PROSITE-ProRule" id="PRU10055"/>
    </source>
</evidence>
<dbReference type="PANTHER" id="PTHR10353:SF36">
    <property type="entry name" value="LP05116P"/>
    <property type="match status" value="1"/>
</dbReference>
<organism evidence="10">
    <name type="scientific">Diabrotica virgifera virgifera</name>
    <name type="common">western corn rootworm</name>
    <dbReference type="NCBI Taxonomy" id="50390"/>
    <lineage>
        <taxon>Eukaryota</taxon>
        <taxon>Metazoa</taxon>
        <taxon>Ecdysozoa</taxon>
        <taxon>Arthropoda</taxon>
        <taxon>Hexapoda</taxon>
        <taxon>Insecta</taxon>
        <taxon>Pterygota</taxon>
        <taxon>Neoptera</taxon>
        <taxon>Endopterygota</taxon>
        <taxon>Coleoptera</taxon>
        <taxon>Polyphaga</taxon>
        <taxon>Cucujiformia</taxon>
        <taxon>Chrysomeloidea</taxon>
        <taxon>Chrysomelidae</taxon>
        <taxon>Galerucinae</taxon>
        <taxon>Diabroticina</taxon>
        <taxon>Diabroticites</taxon>
        <taxon>Diabrotica</taxon>
    </lineage>
</organism>
<keyword evidence="5" id="KW-0325">Glycoprotein</keyword>
<dbReference type="GO" id="GO:0005975">
    <property type="term" value="P:carbohydrate metabolic process"/>
    <property type="evidence" value="ECO:0007669"/>
    <property type="project" value="InterPro"/>
</dbReference>
<accession>A0A6P7G1K3</accession>
<evidence type="ECO:0000256" key="2">
    <source>
        <dbReference type="ARBA" id="ARBA00011738"/>
    </source>
</evidence>
<evidence type="ECO:0000256" key="3">
    <source>
        <dbReference type="ARBA" id="ARBA00012744"/>
    </source>
</evidence>
<dbReference type="AlphaFoldDB" id="A0A6P7G1K3"/>
<dbReference type="FunCoup" id="A0A6P7G1K3">
    <property type="interactions" value="4"/>
</dbReference>
<name>A0A6P7G1K3_DIAVI</name>
<comment type="subunit">
    <text evidence="2">Homodimer.</text>
</comment>
<evidence type="ECO:0000256" key="8">
    <source>
        <dbReference type="RuleBase" id="RU003690"/>
    </source>
</evidence>
<dbReference type="PRINTS" id="PR00131">
    <property type="entry name" value="GLHYDRLASE1"/>
</dbReference>
<dbReference type="InterPro" id="IPR033132">
    <property type="entry name" value="GH_1_N_CS"/>
</dbReference>
<dbReference type="SUPFAM" id="SSF51445">
    <property type="entry name" value="(Trans)glycosidases"/>
    <property type="match status" value="2"/>
</dbReference>
<dbReference type="FunFam" id="3.20.20.80:FF:000013">
    <property type="entry name" value="lactase-phlorizin hydrolase"/>
    <property type="match status" value="1"/>
</dbReference>
<reference evidence="10" key="1">
    <citation type="submission" date="2025-08" db="UniProtKB">
        <authorList>
            <consortium name="RefSeq"/>
        </authorList>
    </citation>
    <scope>IDENTIFICATION</scope>
    <source>
        <tissue evidence="10">Whole insect</tissue>
    </source>
</reference>
<evidence type="ECO:0000256" key="5">
    <source>
        <dbReference type="ARBA" id="ARBA00023180"/>
    </source>
</evidence>